<accession>A0A4Y2FAR1</accession>
<evidence type="ECO:0000313" key="1">
    <source>
        <dbReference type="EMBL" id="GBM37718.1"/>
    </source>
</evidence>
<comment type="caution">
    <text evidence="1">The sequence shown here is derived from an EMBL/GenBank/DDBJ whole genome shotgun (WGS) entry which is preliminary data.</text>
</comment>
<dbReference type="Proteomes" id="UP000499080">
    <property type="component" value="Unassembled WGS sequence"/>
</dbReference>
<gene>
    <name evidence="1" type="ORF">AVEN_239863_1</name>
</gene>
<reference evidence="1 2" key="1">
    <citation type="journal article" date="2019" name="Sci. Rep.">
        <title>Orb-weaving spider Araneus ventricosus genome elucidates the spidroin gene catalogue.</title>
        <authorList>
            <person name="Kono N."/>
            <person name="Nakamura H."/>
            <person name="Ohtoshi R."/>
            <person name="Moran D.A.P."/>
            <person name="Shinohara A."/>
            <person name="Yoshida Y."/>
            <person name="Fujiwara M."/>
            <person name="Mori M."/>
            <person name="Tomita M."/>
            <person name="Arakawa K."/>
        </authorList>
    </citation>
    <scope>NUCLEOTIDE SEQUENCE [LARGE SCALE GENOMIC DNA]</scope>
</reference>
<protein>
    <submittedName>
        <fullName evidence="1">Uncharacterized protein</fullName>
    </submittedName>
</protein>
<sequence length="91" mass="10147">MQFGFGLQDRYRFTEDQPCMWVCCTLNGRTESNVLSLEWCLQSTSTDSPIGFRDQGDGRGKAGVVWKFREAMPAQVSSSSSDHSSKVRSSS</sequence>
<dbReference type="AlphaFoldDB" id="A0A4Y2FAR1"/>
<dbReference type="EMBL" id="BGPR01000848">
    <property type="protein sequence ID" value="GBM37718.1"/>
    <property type="molecule type" value="Genomic_DNA"/>
</dbReference>
<evidence type="ECO:0000313" key="2">
    <source>
        <dbReference type="Proteomes" id="UP000499080"/>
    </source>
</evidence>
<proteinExistence type="predicted"/>
<organism evidence="1 2">
    <name type="scientific">Araneus ventricosus</name>
    <name type="common">Orbweaver spider</name>
    <name type="synonym">Epeira ventricosa</name>
    <dbReference type="NCBI Taxonomy" id="182803"/>
    <lineage>
        <taxon>Eukaryota</taxon>
        <taxon>Metazoa</taxon>
        <taxon>Ecdysozoa</taxon>
        <taxon>Arthropoda</taxon>
        <taxon>Chelicerata</taxon>
        <taxon>Arachnida</taxon>
        <taxon>Araneae</taxon>
        <taxon>Araneomorphae</taxon>
        <taxon>Entelegynae</taxon>
        <taxon>Araneoidea</taxon>
        <taxon>Araneidae</taxon>
        <taxon>Araneus</taxon>
    </lineage>
</organism>
<name>A0A4Y2FAR1_ARAVE</name>
<keyword evidence="2" id="KW-1185">Reference proteome</keyword>